<reference evidence="2 3" key="1">
    <citation type="submission" date="2017-08" db="EMBL/GenBank/DDBJ databases">
        <authorList>
            <person name="de Groot N.N."/>
        </authorList>
    </citation>
    <scope>NUCLEOTIDE SEQUENCE [LARGE SCALE GENOMIC DNA]</scope>
    <source>
        <strain evidence="2 3">HM2</strain>
    </source>
</reference>
<proteinExistence type="predicted"/>
<evidence type="ECO:0000256" key="1">
    <source>
        <dbReference type="SAM" id="SignalP"/>
    </source>
</evidence>
<keyword evidence="1" id="KW-0732">Signal</keyword>
<dbReference type="RefSeq" id="WP_109572998.1">
    <property type="nucleotide sequence ID" value="NZ_UHJL01000002.1"/>
</dbReference>
<protein>
    <recommendedName>
        <fullName evidence="4">Lipoprotein</fullName>
    </recommendedName>
</protein>
<feature type="signal peptide" evidence="1">
    <location>
        <begin position="1"/>
        <end position="19"/>
    </location>
</feature>
<name>A0A380S7I7_FIBSU</name>
<sequence length="145" mass="16158">MKLKAIGILFTAVSLIACFDTSTDSEPTVVSCDVKSGLYNLNDNHACYESTDAGFVKSFCDDAQKELDNQELRRALFLNENNINIEELTIDSINALPPEFRIFFYIGEAKIGSGCPSGYANKCKRDNGEAYYYDDQYANVSCDEI</sequence>
<accession>A0A380S7I7</accession>
<evidence type="ECO:0008006" key="4">
    <source>
        <dbReference type="Google" id="ProtNLM"/>
    </source>
</evidence>
<feature type="chain" id="PRO_5016606903" description="Lipoprotein" evidence="1">
    <location>
        <begin position="20"/>
        <end position="145"/>
    </location>
</feature>
<dbReference type="PROSITE" id="PS51257">
    <property type="entry name" value="PROKAR_LIPOPROTEIN"/>
    <property type="match status" value="1"/>
</dbReference>
<dbReference type="Proteomes" id="UP000255423">
    <property type="component" value="Unassembled WGS sequence"/>
</dbReference>
<gene>
    <name evidence="2" type="ORF">SAMN05661053_1942</name>
</gene>
<dbReference type="AlphaFoldDB" id="A0A380S7I7"/>
<dbReference type="EMBL" id="UHJL01000002">
    <property type="protein sequence ID" value="SUQ24536.1"/>
    <property type="molecule type" value="Genomic_DNA"/>
</dbReference>
<evidence type="ECO:0000313" key="3">
    <source>
        <dbReference type="Proteomes" id="UP000255423"/>
    </source>
</evidence>
<evidence type="ECO:0000313" key="2">
    <source>
        <dbReference type="EMBL" id="SUQ24536.1"/>
    </source>
</evidence>
<organism evidence="2 3">
    <name type="scientific">Fibrobacter succinogenes</name>
    <name type="common">Bacteroides succinogenes</name>
    <dbReference type="NCBI Taxonomy" id="833"/>
    <lineage>
        <taxon>Bacteria</taxon>
        <taxon>Pseudomonadati</taxon>
        <taxon>Fibrobacterota</taxon>
        <taxon>Fibrobacteria</taxon>
        <taxon>Fibrobacterales</taxon>
        <taxon>Fibrobacteraceae</taxon>
        <taxon>Fibrobacter</taxon>
    </lineage>
</organism>